<feature type="domain" description="Protein kinase" evidence="7">
    <location>
        <begin position="90"/>
        <end position="345"/>
    </location>
</feature>
<dbReference type="CDD" id="cd14014">
    <property type="entry name" value="STKc_PknB_like"/>
    <property type="match status" value="1"/>
</dbReference>
<feature type="region of interest" description="Disordered" evidence="6">
    <location>
        <begin position="1"/>
        <end position="26"/>
    </location>
</feature>
<dbReference type="SMART" id="SM00220">
    <property type="entry name" value="S_TKc"/>
    <property type="match status" value="1"/>
</dbReference>
<evidence type="ECO:0000256" key="2">
    <source>
        <dbReference type="ARBA" id="ARBA00022741"/>
    </source>
</evidence>
<dbReference type="EMBL" id="CP042914">
    <property type="protein sequence ID" value="QEG39509.1"/>
    <property type="molecule type" value="Genomic_DNA"/>
</dbReference>
<dbReference type="GO" id="GO:0005524">
    <property type="term" value="F:ATP binding"/>
    <property type="evidence" value="ECO:0007669"/>
    <property type="project" value="UniProtKB-KW"/>
</dbReference>
<dbReference type="OrthoDB" id="6111975at2"/>
<dbReference type="SUPFAM" id="SSF56112">
    <property type="entry name" value="Protein kinase-like (PK-like)"/>
    <property type="match status" value="1"/>
</dbReference>
<evidence type="ECO:0000313" key="9">
    <source>
        <dbReference type="Proteomes" id="UP000325286"/>
    </source>
</evidence>
<dbReference type="PANTHER" id="PTHR43289:SF34">
    <property type="entry name" value="SERINE_THREONINE-PROTEIN KINASE YBDM-RELATED"/>
    <property type="match status" value="1"/>
</dbReference>
<keyword evidence="5" id="KW-0175">Coiled coil</keyword>
<keyword evidence="2" id="KW-0547">Nucleotide-binding</keyword>
<dbReference type="AlphaFoldDB" id="A0A5B9QNI1"/>
<accession>A0A5B9QNI1</accession>
<sequence>MVSHPNSSSADNSNIQSESPASHSQVEFAGELKRSGLLTHGQFVDAVTLCKQHVEPAHTARQLVQQGLLTSFQASQILLGQGHWLALDQYRVLRPLSDGGVGRVYLGYDTQNRQKVAIKMLRESRRNNPRAVQRFRVEAHALLSLQHKNLLHGLAYEKVDPQRRHPAYLVTDFVEGPNLRELLAIRRQLPWEVVCDMIAQAASGLQHAHDNRFVHRDIKPSNLMALASGRVLVIDFGMVRYCGDDPDWFSPPPVKLGFADYLAPEQLADREHVDGRADIYSLGCTMFYLLTGRAPIKFAPRNAPPPSLCQHRSDAPPELEQVVHRMLAAEPEDRYQSMEEVHAELQPLARRASLIIDYPALLRARAATVRAAEPTAPEIRQITTPTVRRPADQTAPGAVPARTEQPAADEVPSLADSPLQRLERLVTDLSQRLIDSQQALAIAEAKIANDARLAAEQLAAWRAEKEDLLKQLEASETARREAEQQRQTLLEQIDKTTDHAVAMADAVAALEHQLAEQSEDLSTLKKAYDDAQEST</sequence>
<dbReference type="InterPro" id="IPR000719">
    <property type="entry name" value="Prot_kinase_dom"/>
</dbReference>
<organism evidence="8 9">
    <name type="scientific">Roseimaritima ulvae</name>
    <dbReference type="NCBI Taxonomy" id="980254"/>
    <lineage>
        <taxon>Bacteria</taxon>
        <taxon>Pseudomonadati</taxon>
        <taxon>Planctomycetota</taxon>
        <taxon>Planctomycetia</taxon>
        <taxon>Pirellulales</taxon>
        <taxon>Pirellulaceae</taxon>
        <taxon>Roseimaritima</taxon>
    </lineage>
</organism>
<keyword evidence="3 8" id="KW-0418">Kinase</keyword>
<dbReference type="PROSITE" id="PS50011">
    <property type="entry name" value="PROTEIN_KINASE_DOM"/>
    <property type="match status" value="1"/>
</dbReference>
<dbReference type="InterPro" id="IPR011009">
    <property type="entry name" value="Kinase-like_dom_sf"/>
</dbReference>
<feature type="region of interest" description="Disordered" evidence="6">
    <location>
        <begin position="387"/>
        <end position="412"/>
    </location>
</feature>
<keyword evidence="1 8" id="KW-0808">Transferase</keyword>
<dbReference type="Pfam" id="PF00069">
    <property type="entry name" value="Pkinase"/>
    <property type="match status" value="1"/>
</dbReference>
<name>A0A5B9QNI1_9BACT</name>
<dbReference type="Gene3D" id="1.10.510.10">
    <property type="entry name" value="Transferase(Phosphotransferase) domain 1"/>
    <property type="match status" value="1"/>
</dbReference>
<evidence type="ECO:0000256" key="1">
    <source>
        <dbReference type="ARBA" id="ARBA00022679"/>
    </source>
</evidence>
<feature type="compositionally biased region" description="Polar residues" evidence="6">
    <location>
        <begin position="1"/>
        <end position="25"/>
    </location>
</feature>
<evidence type="ECO:0000256" key="6">
    <source>
        <dbReference type="SAM" id="MobiDB-lite"/>
    </source>
</evidence>
<evidence type="ECO:0000256" key="4">
    <source>
        <dbReference type="ARBA" id="ARBA00022840"/>
    </source>
</evidence>
<evidence type="ECO:0000256" key="5">
    <source>
        <dbReference type="SAM" id="Coils"/>
    </source>
</evidence>
<gene>
    <name evidence="8" type="primary">pknB_11</name>
    <name evidence="8" type="ORF">UC8_15040</name>
</gene>
<protein>
    <submittedName>
        <fullName evidence="8">Serine/threonine-protein kinase PknB</fullName>
        <ecNumber evidence="8">2.7.11.1</ecNumber>
    </submittedName>
</protein>
<keyword evidence="9" id="KW-1185">Reference proteome</keyword>
<keyword evidence="4" id="KW-0067">ATP-binding</keyword>
<evidence type="ECO:0000256" key="3">
    <source>
        <dbReference type="ARBA" id="ARBA00022777"/>
    </source>
</evidence>
<evidence type="ECO:0000313" key="8">
    <source>
        <dbReference type="EMBL" id="QEG39509.1"/>
    </source>
</evidence>
<dbReference type="Gene3D" id="3.30.200.20">
    <property type="entry name" value="Phosphorylase Kinase, domain 1"/>
    <property type="match status" value="1"/>
</dbReference>
<reference evidence="8 9" key="1">
    <citation type="submission" date="2019-08" db="EMBL/GenBank/DDBJ databases">
        <title>Deep-cultivation of Planctomycetes and their phenomic and genomic characterization uncovers novel biology.</title>
        <authorList>
            <person name="Wiegand S."/>
            <person name="Jogler M."/>
            <person name="Boedeker C."/>
            <person name="Pinto D."/>
            <person name="Vollmers J."/>
            <person name="Rivas-Marin E."/>
            <person name="Kohn T."/>
            <person name="Peeters S.H."/>
            <person name="Heuer A."/>
            <person name="Rast P."/>
            <person name="Oberbeckmann S."/>
            <person name="Bunk B."/>
            <person name="Jeske O."/>
            <person name="Meyerdierks A."/>
            <person name="Storesund J.E."/>
            <person name="Kallscheuer N."/>
            <person name="Luecker S."/>
            <person name="Lage O.M."/>
            <person name="Pohl T."/>
            <person name="Merkel B.J."/>
            <person name="Hornburger P."/>
            <person name="Mueller R.-W."/>
            <person name="Bruemmer F."/>
            <person name="Labrenz M."/>
            <person name="Spormann A.M."/>
            <person name="Op den Camp H."/>
            <person name="Overmann J."/>
            <person name="Amann R."/>
            <person name="Jetten M.S.M."/>
            <person name="Mascher T."/>
            <person name="Medema M.H."/>
            <person name="Devos D.P."/>
            <person name="Kaster A.-K."/>
            <person name="Ovreas L."/>
            <person name="Rohde M."/>
            <person name="Galperin M.Y."/>
            <person name="Jogler C."/>
        </authorList>
    </citation>
    <scope>NUCLEOTIDE SEQUENCE [LARGE SCALE GENOMIC DNA]</scope>
    <source>
        <strain evidence="8 9">UC8</strain>
    </source>
</reference>
<dbReference type="KEGG" id="rul:UC8_15040"/>
<dbReference type="GO" id="GO:0004674">
    <property type="term" value="F:protein serine/threonine kinase activity"/>
    <property type="evidence" value="ECO:0007669"/>
    <property type="project" value="UniProtKB-EC"/>
</dbReference>
<dbReference type="PANTHER" id="PTHR43289">
    <property type="entry name" value="MITOGEN-ACTIVATED PROTEIN KINASE KINASE KINASE 20-RELATED"/>
    <property type="match status" value="1"/>
</dbReference>
<evidence type="ECO:0000259" key="7">
    <source>
        <dbReference type="PROSITE" id="PS50011"/>
    </source>
</evidence>
<dbReference type="RefSeq" id="WP_068136887.1">
    <property type="nucleotide sequence ID" value="NZ_CP042914.1"/>
</dbReference>
<dbReference type="EC" id="2.7.11.1" evidence="8"/>
<dbReference type="Proteomes" id="UP000325286">
    <property type="component" value="Chromosome"/>
</dbReference>
<feature type="coiled-coil region" evidence="5">
    <location>
        <begin position="419"/>
        <end position="534"/>
    </location>
</feature>
<proteinExistence type="predicted"/>